<name>A0A9P4R4T2_9PLEO</name>
<dbReference type="EMBL" id="ML996107">
    <property type="protein sequence ID" value="KAF2738759.1"/>
    <property type="molecule type" value="Genomic_DNA"/>
</dbReference>
<feature type="signal peptide" evidence="2">
    <location>
        <begin position="1"/>
        <end position="18"/>
    </location>
</feature>
<comment type="caution">
    <text evidence="3">The sequence shown here is derived from an EMBL/GenBank/DDBJ whole genome shotgun (WGS) entry which is preliminary data.</text>
</comment>
<keyword evidence="2" id="KW-0732">Signal</keyword>
<evidence type="ECO:0000313" key="4">
    <source>
        <dbReference type="Proteomes" id="UP000799444"/>
    </source>
</evidence>
<sequence length="212" mass="22759">MICCSIACRPAFWPPSLALLLHGCMPPCLSAAPRPSSRRAGVTRTVRQRSTAATGGHRTRSRIGASLVQPSLRLFCRCCRSSHLCHSQRRIQTVYPGLAPATPVHEGLVACLGLTSYNRCPLCHPYPLCPLCLPALPLLACLLSVCPPCLPTARPGQRGSYLWRQYVVVVVAWSTSSTRNLVARAGNKVEGPKIICGSAVPLASNSILLLPD</sequence>
<gene>
    <name evidence="3" type="ORF">EJ04DRAFT_26050</name>
</gene>
<evidence type="ECO:0000256" key="2">
    <source>
        <dbReference type="SAM" id="SignalP"/>
    </source>
</evidence>
<dbReference type="Proteomes" id="UP000799444">
    <property type="component" value="Unassembled WGS sequence"/>
</dbReference>
<reference evidence="3" key="1">
    <citation type="journal article" date="2020" name="Stud. Mycol.">
        <title>101 Dothideomycetes genomes: a test case for predicting lifestyles and emergence of pathogens.</title>
        <authorList>
            <person name="Haridas S."/>
            <person name="Albert R."/>
            <person name="Binder M."/>
            <person name="Bloem J."/>
            <person name="Labutti K."/>
            <person name="Salamov A."/>
            <person name="Andreopoulos B."/>
            <person name="Baker S."/>
            <person name="Barry K."/>
            <person name="Bills G."/>
            <person name="Bluhm B."/>
            <person name="Cannon C."/>
            <person name="Castanera R."/>
            <person name="Culley D."/>
            <person name="Daum C."/>
            <person name="Ezra D."/>
            <person name="Gonzalez J."/>
            <person name="Henrissat B."/>
            <person name="Kuo A."/>
            <person name="Liang C."/>
            <person name="Lipzen A."/>
            <person name="Lutzoni F."/>
            <person name="Magnuson J."/>
            <person name="Mondo S."/>
            <person name="Nolan M."/>
            <person name="Ohm R."/>
            <person name="Pangilinan J."/>
            <person name="Park H.-J."/>
            <person name="Ramirez L."/>
            <person name="Alfaro M."/>
            <person name="Sun H."/>
            <person name="Tritt A."/>
            <person name="Yoshinaga Y."/>
            <person name="Zwiers L.-H."/>
            <person name="Turgeon B."/>
            <person name="Goodwin S."/>
            <person name="Spatafora J."/>
            <person name="Crous P."/>
            <person name="Grigoriev I."/>
        </authorList>
    </citation>
    <scope>NUCLEOTIDE SEQUENCE</scope>
    <source>
        <strain evidence="3">CBS 125425</strain>
    </source>
</reference>
<evidence type="ECO:0000256" key="1">
    <source>
        <dbReference type="SAM" id="MobiDB-lite"/>
    </source>
</evidence>
<feature type="region of interest" description="Disordered" evidence="1">
    <location>
        <begin position="32"/>
        <end position="59"/>
    </location>
</feature>
<dbReference type="AlphaFoldDB" id="A0A9P4R4T2"/>
<proteinExistence type="predicted"/>
<protein>
    <submittedName>
        <fullName evidence="3">Uncharacterized protein</fullName>
    </submittedName>
</protein>
<feature type="chain" id="PRO_5040194727" evidence="2">
    <location>
        <begin position="19"/>
        <end position="212"/>
    </location>
</feature>
<keyword evidence="4" id="KW-1185">Reference proteome</keyword>
<organism evidence="3 4">
    <name type="scientific">Polyplosphaeria fusca</name>
    <dbReference type="NCBI Taxonomy" id="682080"/>
    <lineage>
        <taxon>Eukaryota</taxon>
        <taxon>Fungi</taxon>
        <taxon>Dikarya</taxon>
        <taxon>Ascomycota</taxon>
        <taxon>Pezizomycotina</taxon>
        <taxon>Dothideomycetes</taxon>
        <taxon>Pleosporomycetidae</taxon>
        <taxon>Pleosporales</taxon>
        <taxon>Tetraplosphaeriaceae</taxon>
        <taxon>Polyplosphaeria</taxon>
    </lineage>
</organism>
<accession>A0A9P4R4T2</accession>
<evidence type="ECO:0000313" key="3">
    <source>
        <dbReference type="EMBL" id="KAF2738759.1"/>
    </source>
</evidence>